<accession>A0A2V0PBM0</accession>
<comment type="caution">
    <text evidence="13">The sequence shown here is derived from an EMBL/GenBank/DDBJ whole genome shotgun (WGS) entry which is preliminary data.</text>
</comment>
<dbReference type="Proteomes" id="UP000247498">
    <property type="component" value="Unassembled WGS sequence"/>
</dbReference>
<sequence>MAGSVLLTTVAPALGCIVAWAMFLSPLRAVLQVRKSKAIGAFNPLPLVAMWANCAGWLVYSYLTRDIYVLASNEPGLILATFMTITCYGFADEKARERLLTGVLFFSLLLSCAGAFITFGGLTHEAMVSTWGFVTVAILLIFYAAPLSSIAEVLSTRSSAALNEPLAFAAIVNGALWAAYGWAVADPFIWAPNFVGAAFGLLQVALCKTFPSKASDRVQFEEGAALTARQLEVGAMQRI</sequence>
<evidence type="ECO:0000256" key="8">
    <source>
        <dbReference type="ARBA" id="ARBA00022737"/>
    </source>
</evidence>
<evidence type="ECO:0000313" key="13">
    <source>
        <dbReference type="EMBL" id="GBF97258.1"/>
    </source>
</evidence>
<evidence type="ECO:0000256" key="3">
    <source>
        <dbReference type="ARBA" id="ARBA00007809"/>
    </source>
</evidence>
<organism evidence="13 14">
    <name type="scientific">Raphidocelis subcapitata</name>
    <dbReference type="NCBI Taxonomy" id="307507"/>
    <lineage>
        <taxon>Eukaryota</taxon>
        <taxon>Viridiplantae</taxon>
        <taxon>Chlorophyta</taxon>
        <taxon>core chlorophytes</taxon>
        <taxon>Chlorophyceae</taxon>
        <taxon>CS clade</taxon>
        <taxon>Sphaeropleales</taxon>
        <taxon>Selenastraceae</taxon>
        <taxon>Raphidocelis</taxon>
    </lineage>
</organism>
<dbReference type="Pfam" id="PF03083">
    <property type="entry name" value="MtN3_slv"/>
    <property type="match status" value="2"/>
</dbReference>
<dbReference type="FunCoup" id="A0A2V0PBM0">
    <property type="interactions" value="1092"/>
</dbReference>
<protein>
    <recommendedName>
        <fullName evidence="12">Bidirectional sugar transporter SWEET</fullName>
    </recommendedName>
</protein>
<evidence type="ECO:0000256" key="4">
    <source>
        <dbReference type="ARBA" id="ARBA00022448"/>
    </source>
</evidence>
<dbReference type="FunFam" id="1.20.1280.290:FF:000004">
    <property type="entry name" value="Sugar transporter SWEET"/>
    <property type="match status" value="1"/>
</dbReference>
<proteinExistence type="inferred from homology"/>
<dbReference type="InterPro" id="IPR004316">
    <property type="entry name" value="SWEET_rpt"/>
</dbReference>
<feature type="transmembrane region" description="Helical" evidence="12">
    <location>
        <begin position="103"/>
        <end position="122"/>
    </location>
</feature>
<keyword evidence="14" id="KW-1185">Reference proteome</keyword>
<dbReference type="EMBL" id="BDRX01000095">
    <property type="protein sequence ID" value="GBF97258.1"/>
    <property type="molecule type" value="Genomic_DNA"/>
</dbReference>
<evidence type="ECO:0000256" key="1">
    <source>
        <dbReference type="ARBA" id="ARBA00004651"/>
    </source>
</evidence>
<evidence type="ECO:0000256" key="11">
    <source>
        <dbReference type="ARBA" id="ARBA00023136"/>
    </source>
</evidence>
<comment type="similarity">
    <text evidence="3 12">Belongs to the SWEET sugar transporter family.</text>
</comment>
<dbReference type="GO" id="GO:0000139">
    <property type="term" value="C:Golgi membrane"/>
    <property type="evidence" value="ECO:0007669"/>
    <property type="project" value="UniProtKB-SubCell"/>
</dbReference>
<gene>
    <name evidence="13" type="ORF">Rsub_09949</name>
</gene>
<dbReference type="AlphaFoldDB" id="A0A2V0PBM0"/>
<keyword evidence="9 12" id="KW-1133">Transmembrane helix</keyword>
<dbReference type="GO" id="GO:0005886">
    <property type="term" value="C:plasma membrane"/>
    <property type="evidence" value="ECO:0007669"/>
    <property type="project" value="UniProtKB-SubCell"/>
</dbReference>
<reference evidence="13 14" key="1">
    <citation type="journal article" date="2018" name="Sci. Rep.">
        <title>Raphidocelis subcapitata (=Pseudokirchneriella subcapitata) provides an insight into genome evolution and environmental adaptations in the Sphaeropleales.</title>
        <authorList>
            <person name="Suzuki S."/>
            <person name="Yamaguchi H."/>
            <person name="Nakajima N."/>
            <person name="Kawachi M."/>
        </authorList>
    </citation>
    <scope>NUCLEOTIDE SEQUENCE [LARGE SCALE GENOMIC DNA]</scope>
    <source>
        <strain evidence="13 14">NIES-35</strain>
    </source>
</reference>
<dbReference type="Gene3D" id="1.20.1280.290">
    <property type="match status" value="2"/>
</dbReference>
<evidence type="ECO:0000256" key="9">
    <source>
        <dbReference type="ARBA" id="ARBA00022989"/>
    </source>
</evidence>
<dbReference type="OrthoDB" id="409725at2759"/>
<feature type="transmembrane region" description="Helical" evidence="12">
    <location>
        <begin position="6"/>
        <end position="24"/>
    </location>
</feature>
<dbReference type="PANTHER" id="PTHR10791:SF224">
    <property type="entry name" value="SUGAR TRANSPORTER SWEET"/>
    <property type="match status" value="1"/>
</dbReference>
<evidence type="ECO:0000256" key="6">
    <source>
        <dbReference type="ARBA" id="ARBA00022597"/>
    </source>
</evidence>
<feature type="transmembrane region" description="Helical" evidence="12">
    <location>
        <begin position="166"/>
        <end position="183"/>
    </location>
</feature>
<keyword evidence="10" id="KW-0333">Golgi apparatus</keyword>
<feature type="transmembrane region" description="Helical" evidence="12">
    <location>
        <begin position="45"/>
        <end position="63"/>
    </location>
</feature>
<keyword evidence="11 12" id="KW-0472">Membrane</keyword>
<evidence type="ECO:0000256" key="2">
    <source>
        <dbReference type="ARBA" id="ARBA00004653"/>
    </source>
</evidence>
<keyword evidence="4 12" id="KW-0813">Transport</keyword>
<comment type="function">
    <text evidence="12">Mediates both low-affinity uptake and efflux of sugar across the membrane.</text>
</comment>
<name>A0A2V0PBM0_9CHLO</name>
<dbReference type="InParanoid" id="A0A2V0PBM0"/>
<comment type="subcellular location">
    <subcellularLocation>
        <location evidence="1 12">Cell membrane</location>
        <topology evidence="1 12">Multi-pass membrane protein</topology>
    </subcellularLocation>
    <subcellularLocation>
        <location evidence="2">Golgi apparatus membrane</location>
        <topology evidence="2">Multi-pass membrane protein</topology>
    </subcellularLocation>
</comment>
<keyword evidence="6 12" id="KW-0762">Sugar transport</keyword>
<feature type="transmembrane region" description="Helical" evidence="12">
    <location>
        <begin position="128"/>
        <end position="154"/>
    </location>
</feature>
<keyword evidence="8" id="KW-0677">Repeat</keyword>
<keyword evidence="5" id="KW-1003">Cell membrane</keyword>
<dbReference type="InterPro" id="IPR047664">
    <property type="entry name" value="SWEET"/>
</dbReference>
<evidence type="ECO:0000256" key="10">
    <source>
        <dbReference type="ARBA" id="ARBA00023034"/>
    </source>
</evidence>
<dbReference type="GO" id="GO:0051119">
    <property type="term" value="F:sugar transmembrane transporter activity"/>
    <property type="evidence" value="ECO:0007669"/>
    <property type="project" value="InterPro"/>
</dbReference>
<evidence type="ECO:0000256" key="12">
    <source>
        <dbReference type="RuleBase" id="RU910715"/>
    </source>
</evidence>
<evidence type="ECO:0000256" key="5">
    <source>
        <dbReference type="ARBA" id="ARBA00022475"/>
    </source>
</evidence>
<dbReference type="PANTHER" id="PTHR10791">
    <property type="entry name" value="RAG1-ACTIVATING PROTEIN 1"/>
    <property type="match status" value="1"/>
</dbReference>
<evidence type="ECO:0000256" key="7">
    <source>
        <dbReference type="ARBA" id="ARBA00022692"/>
    </source>
</evidence>
<feature type="transmembrane region" description="Helical" evidence="12">
    <location>
        <begin position="75"/>
        <end position="91"/>
    </location>
</feature>
<evidence type="ECO:0000313" key="14">
    <source>
        <dbReference type="Proteomes" id="UP000247498"/>
    </source>
</evidence>
<feature type="transmembrane region" description="Helical" evidence="12">
    <location>
        <begin position="189"/>
        <end position="207"/>
    </location>
</feature>
<keyword evidence="7 12" id="KW-0812">Transmembrane</keyword>